<evidence type="ECO:0000313" key="2">
    <source>
        <dbReference type="Proteomes" id="UP000184304"/>
    </source>
</evidence>
<dbReference type="Proteomes" id="UP000184304">
    <property type="component" value="Unassembled WGS sequence"/>
</dbReference>
<dbReference type="VEuPathDB" id="FungiDB:ASPTUDRAFT_45553"/>
<keyword evidence="2" id="KW-1185">Reference proteome</keyword>
<accession>A0A1L9MYR3</accession>
<dbReference type="AlphaFoldDB" id="A0A1L9MYR3"/>
<sequence>MGLVHLYGRRSLASVLPTSLCSLASCDIIRFSCAPPEYTLQQCGMKWLTCSEMHIQVCG</sequence>
<name>A0A1L9MYR3_ASPTC</name>
<organism evidence="1 2">
    <name type="scientific">Aspergillus tubingensis (strain CBS 134.48)</name>
    <dbReference type="NCBI Taxonomy" id="767770"/>
    <lineage>
        <taxon>Eukaryota</taxon>
        <taxon>Fungi</taxon>
        <taxon>Dikarya</taxon>
        <taxon>Ascomycota</taxon>
        <taxon>Pezizomycotina</taxon>
        <taxon>Eurotiomycetes</taxon>
        <taxon>Eurotiomycetidae</taxon>
        <taxon>Eurotiales</taxon>
        <taxon>Aspergillaceae</taxon>
        <taxon>Aspergillus</taxon>
        <taxon>Aspergillus subgen. Circumdati</taxon>
    </lineage>
</organism>
<proteinExistence type="predicted"/>
<dbReference type="EMBL" id="KV878205">
    <property type="protein sequence ID" value="OJI82169.1"/>
    <property type="molecule type" value="Genomic_DNA"/>
</dbReference>
<protein>
    <submittedName>
        <fullName evidence="1">Uncharacterized protein</fullName>
    </submittedName>
</protein>
<gene>
    <name evidence="1" type="ORF">ASPTUDRAFT_45553</name>
</gene>
<reference evidence="2" key="1">
    <citation type="journal article" date="2017" name="Genome Biol.">
        <title>Comparative genomics reveals high biological diversity and specific adaptations in the industrially and medically important fungal genus Aspergillus.</title>
        <authorList>
            <person name="de Vries R.P."/>
            <person name="Riley R."/>
            <person name="Wiebenga A."/>
            <person name="Aguilar-Osorio G."/>
            <person name="Amillis S."/>
            <person name="Uchima C.A."/>
            <person name="Anderluh G."/>
            <person name="Asadollahi M."/>
            <person name="Askin M."/>
            <person name="Barry K."/>
            <person name="Battaglia E."/>
            <person name="Bayram O."/>
            <person name="Benocci T."/>
            <person name="Braus-Stromeyer S.A."/>
            <person name="Caldana C."/>
            <person name="Canovas D."/>
            <person name="Cerqueira G.C."/>
            <person name="Chen F."/>
            <person name="Chen W."/>
            <person name="Choi C."/>
            <person name="Clum A."/>
            <person name="Dos Santos R.A."/>
            <person name="Damasio A.R."/>
            <person name="Diallinas G."/>
            <person name="Emri T."/>
            <person name="Fekete E."/>
            <person name="Flipphi M."/>
            <person name="Freyberg S."/>
            <person name="Gallo A."/>
            <person name="Gournas C."/>
            <person name="Habgood R."/>
            <person name="Hainaut M."/>
            <person name="Harispe M.L."/>
            <person name="Henrissat B."/>
            <person name="Hilden K.S."/>
            <person name="Hope R."/>
            <person name="Hossain A."/>
            <person name="Karabika E."/>
            <person name="Karaffa L."/>
            <person name="Karanyi Z."/>
            <person name="Krasevec N."/>
            <person name="Kuo A."/>
            <person name="Kusch H."/>
            <person name="LaButti K."/>
            <person name="Lagendijk E.L."/>
            <person name="Lapidus A."/>
            <person name="Levasseur A."/>
            <person name="Lindquist E."/>
            <person name="Lipzen A."/>
            <person name="Logrieco A.F."/>
            <person name="MacCabe A."/>
            <person name="Maekelae M.R."/>
            <person name="Malavazi I."/>
            <person name="Melin P."/>
            <person name="Meyer V."/>
            <person name="Mielnichuk N."/>
            <person name="Miskei M."/>
            <person name="Molnar A.P."/>
            <person name="Mule G."/>
            <person name="Ngan C.Y."/>
            <person name="Orejas M."/>
            <person name="Orosz E."/>
            <person name="Ouedraogo J.P."/>
            <person name="Overkamp K.M."/>
            <person name="Park H.-S."/>
            <person name="Perrone G."/>
            <person name="Piumi F."/>
            <person name="Punt P.J."/>
            <person name="Ram A.F."/>
            <person name="Ramon A."/>
            <person name="Rauscher S."/>
            <person name="Record E."/>
            <person name="Riano-Pachon D.M."/>
            <person name="Robert V."/>
            <person name="Roehrig J."/>
            <person name="Ruller R."/>
            <person name="Salamov A."/>
            <person name="Salih N.S."/>
            <person name="Samson R.A."/>
            <person name="Sandor E."/>
            <person name="Sanguinetti M."/>
            <person name="Schuetze T."/>
            <person name="Sepcic K."/>
            <person name="Shelest E."/>
            <person name="Sherlock G."/>
            <person name="Sophianopoulou V."/>
            <person name="Squina F.M."/>
            <person name="Sun H."/>
            <person name="Susca A."/>
            <person name="Todd R.B."/>
            <person name="Tsang A."/>
            <person name="Unkles S.E."/>
            <person name="van de Wiele N."/>
            <person name="van Rossen-Uffink D."/>
            <person name="Oliveira J.V."/>
            <person name="Vesth T.C."/>
            <person name="Visser J."/>
            <person name="Yu J.-H."/>
            <person name="Zhou M."/>
            <person name="Andersen M.R."/>
            <person name="Archer D.B."/>
            <person name="Baker S.E."/>
            <person name="Benoit I."/>
            <person name="Brakhage A.A."/>
            <person name="Braus G.H."/>
            <person name="Fischer R."/>
            <person name="Frisvad J.C."/>
            <person name="Goldman G.H."/>
            <person name="Houbraken J."/>
            <person name="Oakley B."/>
            <person name="Pocsi I."/>
            <person name="Scazzocchio C."/>
            <person name="Seiboth B."/>
            <person name="vanKuyk P.A."/>
            <person name="Wortman J."/>
            <person name="Dyer P.S."/>
            <person name="Grigoriev I.V."/>
        </authorList>
    </citation>
    <scope>NUCLEOTIDE SEQUENCE [LARGE SCALE GENOMIC DNA]</scope>
    <source>
        <strain evidence="2">CBS 134.48</strain>
    </source>
</reference>
<evidence type="ECO:0000313" key="1">
    <source>
        <dbReference type="EMBL" id="OJI82169.1"/>
    </source>
</evidence>